<organism evidence="8 9">
    <name type="scientific">Terfezia boudieri ATCC MYA-4762</name>
    <dbReference type="NCBI Taxonomy" id="1051890"/>
    <lineage>
        <taxon>Eukaryota</taxon>
        <taxon>Fungi</taxon>
        <taxon>Dikarya</taxon>
        <taxon>Ascomycota</taxon>
        <taxon>Pezizomycotina</taxon>
        <taxon>Pezizomycetes</taxon>
        <taxon>Pezizales</taxon>
        <taxon>Pezizaceae</taxon>
        <taxon>Terfezia</taxon>
    </lineage>
</organism>
<dbReference type="HAMAP" id="MF_04110">
    <property type="entry name" value="ENDOLYSIN_T4"/>
    <property type="match status" value="1"/>
</dbReference>
<dbReference type="Proteomes" id="UP000267821">
    <property type="component" value="Unassembled WGS sequence"/>
</dbReference>
<sequence>MKFITVAVTLTSLLLAAPVQAGYPVNADSLNCRKSPSTTAAIVKTYKRGANINIQCQTTGPKVETTNIWDKTQDGCYVSDYYVKTGFSGYIPGVPKCSGTPPSGSACTDVNDKTIALIKEFEGFVPRPANDPIGLPTVGYGHLCQTKSCSEAGPFPLTKATATALLKKDIRKFTKCIANMINDDVKLNDNQFGALVSWAFNVGCGNAQSSQLVKRLNRGESPNVVAAQELPKWNKAGNPLKVLPGLTRRRAAEVALFKTASSKQAHPKCT</sequence>
<evidence type="ECO:0000256" key="6">
    <source>
        <dbReference type="ARBA" id="ARBA00023295"/>
    </source>
</evidence>
<evidence type="ECO:0000313" key="8">
    <source>
        <dbReference type="EMBL" id="RPB25977.1"/>
    </source>
</evidence>
<comment type="catalytic activity">
    <reaction evidence="1">
        <text>Hydrolysis of (1-&gt;4)-beta-linkages between N-acetylmuramic acid and N-acetyl-D-glucosamine residues in a peptidoglycan and between N-acetyl-D-glucosamine residues in chitodextrins.</text>
        <dbReference type="EC" id="3.2.1.17"/>
    </reaction>
</comment>
<proteinExistence type="inferred from homology"/>
<dbReference type="InterPro" id="IPR033907">
    <property type="entry name" value="Endolysin_autolysin"/>
</dbReference>
<feature type="chain" id="PRO_5017924987" evidence="7">
    <location>
        <begin position="22"/>
        <end position="270"/>
    </location>
</feature>
<dbReference type="GO" id="GO:0016998">
    <property type="term" value="P:cell wall macromolecule catabolic process"/>
    <property type="evidence" value="ECO:0007669"/>
    <property type="project" value="InterPro"/>
</dbReference>
<evidence type="ECO:0000256" key="7">
    <source>
        <dbReference type="SAM" id="SignalP"/>
    </source>
</evidence>
<evidence type="ECO:0000256" key="5">
    <source>
        <dbReference type="ARBA" id="ARBA00023200"/>
    </source>
</evidence>
<dbReference type="GO" id="GO:0009253">
    <property type="term" value="P:peptidoglycan catabolic process"/>
    <property type="evidence" value="ECO:0007669"/>
    <property type="project" value="InterPro"/>
</dbReference>
<dbReference type="OrthoDB" id="5358886at2759"/>
<protein>
    <submittedName>
        <fullName evidence="8">Glycoside hydrolase family 24 protein</fullName>
    </submittedName>
</protein>
<dbReference type="SUPFAM" id="SSF53955">
    <property type="entry name" value="Lysozyme-like"/>
    <property type="match status" value="1"/>
</dbReference>
<dbReference type="GO" id="GO:0042742">
    <property type="term" value="P:defense response to bacterium"/>
    <property type="evidence" value="ECO:0007669"/>
    <property type="project" value="UniProtKB-KW"/>
</dbReference>
<reference evidence="8 9" key="1">
    <citation type="journal article" date="2018" name="Nat. Ecol. Evol.">
        <title>Pezizomycetes genomes reveal the molecular basis of ectomycorrhizal truffle lifestyle.</title>
        <authorList>
            <person name="Murat C."/>
            <person name="Payen T."/>
            <person name="Noel B."/>
            <person name="Kuo A."/>
            <person name="Morin E."/>
            <person name="Chen J."/>
            <person name="Kohler A."/>
            <person name="Krizsan K."/>
            <person name="Balestrini R."/>
            <person name="Da Silva C."/>
            <person name="Montanini B."/>
            <person name="Hainaut M."/>
            <person name="Levati E."/>
            <person name="Barry K.W."/>
            <person name="Belfiori B."/>
            <person name="Cichocki N."/>
            <person name="Clum A."/>
            <person name="Dockter R.B."/>
            <person name="Fauchery L."/>
            <person name="Guy J."/>
            <person name="Iotti M."/>
            <person name="Le Tacon F."/>
            <person name="Lindquist E.A."/>
            <person name="Lipzen A."/>
            <person name="Malagnac F."/>
            <person name="Mello A."/>
            <person name="Molinier V."/>
            <person name="Miyauchi S."/>
            <person name="Poulain J."/>
            <person name="Riccioni C."/>
            <person name="Rubini A."/>
            <person name="Sitrit Y."/>
            <person name="Splivallo R."/>
            <person name="Traeger S."/>
            <person name="Wang M."/>
            <person name="Zifcakova L."/>
            <person name="Wipf D."/>
            <person name="Zambonelli A."/>
            <person name="Paolocci F."/>
            <person name="Nowrousian M."/>
            <person name="Ottonello S."/>
            <person name="Baldrian P."/>
            <person name="Spatafora J.W."/>
            <person name="Henrissat B."/>
            <person name="Nagy L.G."/>
            <person name="Aury J.M."/>
            <person name="Wincker P."/>
            <person name="Grigoriev I.V."/>
            <person name="Bonfante P."/>
            <person name="Martin F.M."/>
        </authorList>
    </citation>
    <scope>NUCLEOTIDE SEQUENCE [LARGE SCALE GENOMIC DNA]</scope>
    <source>
        <strain evidence="8 9">ATCC MYA-4762</strain>
    </source>
</reference>
<dbReference type="CDD" id="cd00737">
    <property type="entry name" value="lyz_endolysin_autolysin"/>
    <property type="match status" value="1"/>
</dbReference>
<dbReference type="Gene3D" id="1.10.530.40">
    <property type="match status" value="1"/>
</dbReference>
<evidence type="ECO:0000256" key="4">
    <source>
        <dbReference type="ARBA" id="ARBA00022801"/>
    </source>
</evidence>
<evidence type="ECO:0000313" key="9">
    <source>
        <dbReference type="Proteomes" id="UP000267821"/>
    </source>
</evidence>
<keyword evidence="5" id="KW-1035">Host cytoplasm</keyword>
<evidence type="ECO:0000256" key="2">
    <source>
        <dbReference type="ARBA" id="ARBA00022529"/>
    </source>
</evidence>
<keyword evidence="6" id="KW-0326">Glycosidase</keyword>
<dbReference type="EMBL" id="ML121536">
    <property type="protein sequence ID" value="RPB25977.1"/>
    <property type="molecule type" value="Genomic_DNA"/>
</dbReference>
<accession>A0A3N4LSU9</accession>
<dbReference type="InterPro" id="IPR002196">
    <property type="entry name" value="Glyco_hydro_24"/>
</dbReference>
<dbReference type="InterPro" id="IPR023346">
    <property type="entry name" value="Lysozyme-like_dom_sf"/>
</dbReference>
<dbReference type="InterPro" id="IPR034690">
    <property type="entry name" value="Endolysin_T4_type"/>
</dbReference>
<evidence type="ECO:0000256" key="3">
    <source>
        <dbReference type="ARBA" id="ARBA00022638"/>
    </source>
</evidence>
<dbReference type="GO" id="GO:0003796">
    <property type="term" value="F:lysozyme activity"/>
    <property type="evidence" value="ECO:0007669"/>
    <property type="project" value="UniProtKB-EC"/>
</dbReference>
<evidence type="ECO:0000256" key="1">
    <source>
        <dbReference type="ARBA" id="ARBA00000632"/>
    </source>
</evidence>
<keyword evidence="4 8" id="KW-0378">Hydrolase</keyword>
<dbReference type="PANTHER" id="PTHR38107:SF3">
    <property type="entry name" value="LYSOZYME RRRD-RELATED"/>
    <property type="match status" value="1"/>
</dbReference>
<gene>
    <name evidence="8" type="ORF">L211DRAFT_782321</name>
</gene>
<dbReference type="GO" id="GO:0031640">
    <property type="term" value="P:killing of cells of another organism"/>
    <property type="evidence" value="ECO:0007669"/>
    <property type="project" value="UniProtKB-KW"/>
</dbReference>
<dbReference type="AlphaFoldDB" id="A0A3N4LSU9"/>
<keyword evidence="7" id="KW-0732">Signal</keyword>
<dbReference type="STRING" id="1051890.A0A3N4LSU9"/>
<feature type="signal peptide" evidence="7">
    <location>
        <begin position="1"/>
        <end position="21"/>
    </location>
</feature>
<dbReference type="Pfam" id="PF00959">
    <property type="entry name" value="Phage_lysozyme"/>
    <property type="match status" value="1"/>
</dbReference>
<dbReference type="PANTHER" id="PTHR38107">
    <property type="match status" value="1"/>
</dbReference>
<keyword evidence="2" id="KW-0929">Antimicrobial</keyword>
<dbReference type="Gene3D" id="2.30.30.40">
    <property type="entry name" value="SH3 Domains"/>
    <property type="match status" value="1"/>
</dbReference>
<dbReference type="InterPro" id="IPR023347">
    <property type="entry name" value="Lysozyme_dom_sf"/>
</dbReference>
<name>A0A3N4LSU9_9PEZI</name>
<dbReference type="InParanoid" id="A0A3N4LSU9"/>
<keyword evidence="9" id="KW-1185">Reference proteome</keyword>
<keyword evidence="3" id="KW-0081">Bacteriolytic enzyme</keyword>
<dbReference type="InterPro" id="IPR051018">
    <property type="entry name" value="Bacteriophage_GH24"/>
</dbReference>